<evidence type="ECO:0000256" key="5">
    <source>
        <dbReference type="SAM" id="SignalP"/>
    </source>
</evidence>
<accession>A0AAD5AT00</accession>
<proteinExistence type="predicted"/>
<keyword evidence="4" id="KW-0325">Glycoprotein</keyword>
<reference evidence="7" key="1">
    <citation type="submission" date="2018-07" db="EMBL/GenBank/DDBJ databases">
        <title>Comparative genomics of catfishes provides insights into carnivory and benthic adaptation.</title>
        <authorList>
            <person name="Zhang Y."/>
            <person name="Wang D."/>
            <person name="Peng Z."/>
            <person name="Zheng S."/>
            <person name="Shao F."/>
            <person name="Tao W."/>
        </authorList>
    </citation>
    <scope>NUCLEOTIDE SEQUENCE</scope>
    <source>
        <strain evidence="7">Chongqing</strain>
    </source>
</reference>
<dbReference type="InterPro" id="IPR015631">
    <property type="entry name" value="CD2/SLAM_rcpt"/>
</dbReference>
<evidence type="ECO:0000259" key="6">
    <source>
        <dbReference type="PROSITE" id="PS50835"/>
    </source>
</evidence>
<dbReference type="PANTHER" id="PTHR12080:SF134">
    <property type="entry name" value="CD48 ANTIGEN"/>
    <property type="match status" value="1"/>
</dbReference>
<keyword evidence="8" id="KW-1185">Reference proteome</keyword>
<dbReference type="InterPro" id="IPR007110">
    <property type="entry name" value="Ig-like_dom"/>
</dbReference>
<sequence length="603" mass="69217">MAAGAFSLVFVALYIFSAGSVEVKKFATGSTQTLSVNAQRDLKFLEWKHNGNLVVEWYGVGDPTQYRYRDHAKLNTNNGELTIKMLKDYSGEYKCQYLYTDVGTFEEKIFQVEVIGSEKFATGSTQTLSVNAQRDLKFIEWKHNGKLVVEWYGVGDPTQYRYHDHAKLNTNTGELTIKMLKDYSGEYKCQYQYTDADTFEEKIFQVEVIGSEKFATGSTQTLSVNAQRDLKFIEWKHNGKLVVEWYGVGDPTQYRYHDHAKLNTNTGELTIKMLKDYSGEYKCQYLYTDADTFEEKIFQVEVIDPVSKPNVTCEKNGTNITLKCTMDSSAQANFKWKGPDDFSHVGESVHITNPETKDLYFCTATNEVSEETAEFELTGCPRQGSEKFATGSTQTLSVNAERALKLIEWKHNGNLVVEWHGVGKPTQYRYYDHAKLNINNGVLTIKMLKVYSGEYKCQYQYKDADTFQEKIFQVEVIGSVEVKKFATGSTQTLSVNAERDLKLIEWKHNGNLVVEWHGVGDPTQYRYDDYAKLNTNNGVLTIKMLKDYSGEYKCQYQYTDVDTFQEKIFQVEVIGQSHWICSRVTREHRVAQSARSRHSDVFN</sequence>
<dbReference type="EMBL" id="MU551633">
    <property type="protein sequence ID" value="KAI5621189.1"/>
    <property type="molecule type" value="Genomic_DNA"/>
</dbReference>
<dbReference type="PROSITE" id="PS50835">
    <property type="entry name" value="IG_LIKE"/>
    <property type="match status" value="1"/>
</dbReference>
<dbReference type="Gene3D" id="2.60.40.10">
    <property type="entry name" value="Immunoglobulins"/>
    <property type="match status" value="6"/>
</dbReference>
<feature type="domain" description="Ig-like" evidence="6">
    <location>
        <begin position="305"/>
        <end position="378"/>
    </location>
</feature>
<evidence type="ECO:0000313" key="8">
    <source>
        <dbReference type="Proteomes" id="UP001205998"/>
    </source>
</evidence>
<feature type="chain" id="PRO_5042071046" evidence="5">
    <location>
        <begin position="21"/>
        <end position="603"/>
    </location>
</feature>
<dbReference type="SUPFAM" id="SSF48726">
    <property type="entry name" value="Immunoglobulin"/>
    <property type="match status" value="3"/>
</dbReference>
<dbReference type="PANTHER" id="PTHR12080">
    <property type="entry name" value="SIGNALING LYMPHOCYTIC ACTIVATION MOLECULE"/>
    <property type="match status" value="1"/>
</dbReference>
<dbReference type="InterPro" id="IPR036179">
    <property type="entry name" value="Ig-like_dom_sf"/>
</dbReference>
<feature type="signal peptide" evidence="5">
    <location>
        <begin position="1"/>
        <end position="20"/>
    </location>
</feature>
<dbReference type="SMART" id="SM00409">
    <property type="entry name" value="IG"/>
    <property type="match status" value="5"/>
</dbReference>
<evidence type="ECO:0000313" key="7">
    <source>
        <dbReference type="EMBL" id="KAI5621189.1"/>
    </source>
</evidence>
<keyword evidence="3" id="KW-0472">Membrane</keyword>
<dbReference type="Proteomes" id="UP001205998">
    <property type="component" value="Unassembled WGS sequence"/>
</dbReference>
<dbReference type="AlphaFoldDB" id="A0AAD5AT00"/>
<dbReference type="GO" id="GO:0016020">
    <property type="term" value="C:membrane"/>
    <property type="evidence" value="ECO:0007669"/>
    <property type="project" value="UniProtKB-SubCell"/>
</dbReference>
<comment type="subcellular location">
    <subcellularLocation>
        <location evidence="1">Membrane</location>
    </subcellularLocation>
</comment>
<evidence type="ECO:0000256" key="2">
    <source>
        <dbReference type="ARBA" id="ARBA00022729"/>
    </source>
</evidence>
<gene>
    <name evidence="7" type="ORF">C0J50_19124</name>
</gene>
<organism evidence="7 8">
    <name type="scientific">Silurus asotus</name>
    <name type="common">Amur catfish</name>
    <name type="synonym">Parasilurus asotus</name>
    <dbReference type="NCBI Taxonomy" id="30991"/>
    <lineage>
        <taxon>Eukaryota</taxon>
        <taxon>Metazoa</taxon>
        <taxon>Chordata</taxon>
        <taxon>Craniata</taxon>
        <taxon>Vertebrata</taxon>
        <taxon>Euteleostomi</taxon>
        <taxon>Actinopterygii</taxon>
        <taxon>Neopterygii</taxon>
        <taxon>Teleostei</taxon>
        <taxon>Ostariophysi</taxon>
        <taxon>Siluriformes</taxon>
        <taxon>Siluridae</taxon>
        <taxon>Silurus</taxon>
    </lineage>
</organism>
<name>A0AAD5AT00_SILAS</name>
<evidence type="ECO:0000256" key="4">
    <source>
        <dbReference type="ARBA" id="ARBA00023180"/>
    </source>
</evidence>
<evidence type="ECO:0000256" key="3">
    <source>
        <dbReference type="ARBA" id="ARBA00023136"/>
    </source>
</evidence>
<evidence type="ECO:0000256" key="1">
    <source>
        <dbReference type="ARBA" id="ARBA00004370"/>
    </source>
</evidence>
<dbReference type="InterPro" id="IPR003599">
    <property type="entry name" value="Ig_sub"/>
</dbReference>
<protein>
    <submittedName>
        <fullName evidence="7">CD48 antigen isoform X2</fullName>
    </submittedName>
</protein>
<dbReference type="InterPro" id="IPR013783">
    <property type="entry name" value="Ig-like_fold"/>
</dbReference>
<keyword evidence="2 5" id="KW-0732">Signal</keyword>
<comment type="caution">
    <text evidence="7">The sequence shown here is derived from an EMBL/GenBank/DDBJ whole genome shotgun (WGS) entry which is preliminary data.</text>
</comment>